<feature type="domain" description="Major facilitator superfamily (MFS) profile" evidence="8">
    <location>
        <begin position="24"/>
        <end position="459"/>
    </location>
</feature>
<feature type="transmembrane region" description="Helical" evidence="7">
    <location>
        <begin position="89"/>
        <end position="108"/>
    </location>
</feature>
<keyword evidence="6 7" id="KW-0472">Membrane</keyword>
<dbReference type="InterPro" id="IPR011701">
    <property type="entry name" value="MFS"/>
</dbReference>
<dbReference type="RefSeq" id="WP_344876010.1">
    <property type="nucleotide sequence ID" value="NZ_BAABAL010000012.1"/>
</dbReference>
<feature type="transmembrane region" description="Helical" evidence="7">
    <location>
        <begin position="410"/>
        <end position="431"/>
    </location>
</feature>
<keyword evidence="4 7" id="KW-0812">Transmembrane</keyword>
<dbReference type="PROSITE" id="PS50850">
    <property type="entry name" value="MFS"/>
    <property type="match status" value="1"/>
</dbReference>
<dbReference type="InterPro" id="IPR020846">
    <property type="entry name" value="MFS_dom"/>
</dbReference>
<evidence type="ECO:0000256" key="3">
    <source>
        <dbReference type="ARBA" id="ARBA00022475"/>
    </source>
</evidence>
<keyword evidence="3" id="KW-1003">Cell membrane</keyword>
<dbReference type="PANTHER" id="PTHR42718:SF46">
    <property type="entry name" value="BLR6921 PROTEIN"/>
    <property type="match status" value="1"/>
</dbReference>
<accession>A0ABP7SCZ5</accession>
<evidence type="ECO:0000256" key="7">
    <source>
        <dbReference type="SAM" id="Phobius"/>
    </source>
</evidence>
<sequence length="459" mass="47136">MTAVALTTTNPTIDHPVRPYPRLLLAFLALGTCIQALVSAGFAVALPAIRTEFGLNTETAWVVAALYLATGVGAPIIGRLADLYGARPVFTGGLALTVAGAALGTWAPDLTTLLISRVILGLGSAAQFPAAVAILRTLNAERGTHPAHGLPVISGAVQAALACGPVLGGLLTQLAGWRAVTALALPLALGSALAVHRLAPARPAHRPPTTSASRALDLPGMVIGAATMTTALVLLLELSQPRWWMPLALTAQITALVWWERGHAHPFLDLNLLRGNRTLTGTYLRTAAVYLGLDLILYGLPVWLQEHRHYAPATTGALMLPLAASATVGIWAAGRALPRLGARPLLLLAAGVLATAALALLGILTSTTSDALLVTTVALLGFPVGVHNLVHQSRCLAAAPEAQVATSTGLLRAGQYLGSCAAAGILAVLAIPAPTGMITLAVLVLVLAVVLGAHALRLR</sequence>
<gene>
    <name evidence="9" type="ORF">GCM10022247_35020</name>
</gene>
<dbReference type="Gene3D" id="1.20.1720.10">
    <property type="entry name" value="Multidrug resistance protein D"/>
    <property type="match status" value="1"/>
</dbReference>
<organism evidence="9 10">
    <name type="scientific">Allokutzneria multivorans</name>
    <dbReference type="NCBI Taxonomy" id="1142134"/>
    <lineage>
        <taxon>Bacteria</taxon>
        <taxon>Bacillati</taxon>
        <taxon>Actinomycetota</taxon>
        <taxon>Actinomycetes</taxon>
        <taxon>Pseudonocardiales</taxon>
        <taxon>Pseudonocardiaceae</taxon>
        <taxon>Allokutzneria</taxon>
    </lineage>
</organism>
<evidence type="ECO:0000313" key="9">
    <source>
        <dbReference type="EMBL" id="GAA4009871.1"/>
    </source>
</evidence>
<evidence type="ECO:0000259" key="8">
    <source>
        <dbReference type="PROSITE" id="PS50850"/>
    </source>
</evidence>
<feature type="transmembrane region" description="Helical" evidence="7">
    <location>
        <begin position="150"/>
        <end position="171"/>
    </location>
</feature>
<dbReference type="Gene3D" id="1.20.1250.20">
    <property type="entry name" value="MFS general substrate transporter like domains"/>
    <property type="match status" value="1"/>
</dbReference>
<dbReference type="EMBL" id="BAABAL010000012">
    <property type="protein sequence ID" value="GAA4009871.1"/>
    <property type="molecule type" value="Genomic_DNA"/>
</dbReference>
<evidence type="ECO:0000256" key="6">
    <source>
        <dbReference type="ARBA" id="ARBA00023136"/>
    </source>
</evidence>
<evidence type="ECO:0000256" key="5">
    <source>
        <dbReference type="ARBA" id="ARBA00022989"/>
    </source>
</evidence>
<name>A0ABP7SCZ5_9PSEU</name>
<evidence type="ECO:0000256" key="1">
    <source>
        <dbReference type="ARBA" id="ARBA00004651"/>
    </source>
</evidence>
<feature type="transmembrane region" description="Helical" evidence="7">
    <location>
        <begin position="23"/>
        <end position="48"/>
    </location>
</feature>
<feature type="transmembrane region" description="Helical" evidence="7">
    <location>
        <begin position="345"/>
        <end position="365"/>
    </location>
</feature>
<proteinExistence type="predicted"/>
<reference evidence="10" key="1">
    <citation type="journal article" date="2019" name="Int. J. Syst. Evol. Microbiol.">
        <title>The Global Catalogue of Microorganisms (GCM) 10K type strain sequencing project: providing services to taxonomists for standard genome sequencing and annotation.</title>
        <authorList>
            <consortium name="The Broad Institute Genomics Platform"/>
            <consortium name="The Broad Institute Genome Sequencing Center for Infectious Disease"/>
            <person name="Wu L."/>
            <person name="Ma J."/>
        </authorList>
    </citation>
    <scope>NUCLEOTIDE SEQUENCE [LARGE SCALE GENOMIC DNA]</scope>
    <source>
        <strain evidence="10">JCM 17342</strain>
    </source>
</reference>
<dbReference type="SUPFAM" id="SSF103473">
    <property type="entry name" value="MFS general substrate transporter"/>
    <property type="match status" value="1"/>
</dbReference>
<feature type="transmembrane region" description="Helical" evidence="7">
    <location>
        <begin position="282"/>
        <end position="304"/>
    </location>
</feature>
<evidence type="ECO:0000256" key="4">
    <source>
        <dbReference type="ARBA" id="ARBA00022692"/>
    </source>
</evidence>
<comment type="caution">
    <text evidence="9">The sequence shown here is derived from an EMBL/GenBank/DDBJ whole genome shotgun (WGS) entry which is preliminary data.</text>
</comment>
<keyword evidence="10" id="KW-1185">Reference proteome</keyword>
<dbReference type="Pfam" id="PF07690">
    <property type="entry name" value="MFS_1"/>
    <property type="match status" value="1"/>
</dbReference>
<comment type="subcellular location">
    <subcellularLocation>
        <location evidence="1">Cell membrane</location>
        <topology evidence="1">Multi-pass membrane protein</topology>
    </subcellularLocation>
</comment>
<dbReference type="InterPro" id="IPR036259">
    <property type="entry name" value="MFS_trans_sf"/>
</dbReference>
<keyword evidence="2" id="KW-0813">Transport</keyword>
<feature type="transmembrane region" description="Helical" evidence="7">
    <location>
        <begin position="114"/>
        <end position="138"/>
    </location>
</feature>
<protein>
    <submittedName>
        <fullName evidence="9">MFS transporter</fullName>
    </submittedName>
</protein>
<feature type="transmembrane region" description="Helical" evidence="7">
    <location>
        <begin position="177"/>
        <end position="195"/>
    </location>
</feature>
<evidence type="ECO:0000313" key="10">
    <source>
        <dbReference type="Proteomes" id="UP001501747"/>
    </source>
</evidence>
<keyword evidence="5 7" id="KW-1133">Transmembrane helix</keyword>
<evidence type="ECO:0000256" key="2">
    <source>
        <dbReference type="ARBA" id="ARBA00022448"/>
    </source>
</evidence>
<dbReference type="PANTHER" id="PTHR42718">
    <property type="entry name" value="MAJOR FACILITATOR SUPERFAMILY MULTIDRUG TRANSPORTER MFSC"/>
    <property type="match status" value="1"/>
</dbReference>
<feature type="transmembrane region" description="Helical" evidence="7">
    <location>
        <begin position="60"/>
        <end position="77"/>
    </location>
</feature>
<feature type="transmembrane region" description="Helical" evidence="7">
    <location>
        <begin position="371"/>
        <end position="390"/>
    </location>
</feature>
<feature type="transmembrane region" description="Helical" evidence="7">
    <location>
        <begin position="437"/>
        <end position="456"/>
    </location>
</feature>
<feature type="transmembrane region" description="Helical" evidence="7">
    <location>
        <begin position="310"/>
        <end position="333"/>
    </location>
</feature>
<dbReference type="Proteomes" id="UP001501747">
    <property type="component" value="Unassembled WGS sequence"/>
</dbReference>
<feature type="transmembrane region" description="Helical" evidence="7">
    <location>
        <begin position="216"/>
        <end position="236"/>
    </location>
</feature>